<reference evidence="2" key="1">
    <citation type="journal article" date="2017" name="Nature">
        <title>The sunflower genome provides insights into oil metabolism, flowering and Asterid evolution.</title>
        <authorList>
            <person name="Badouin H."/>
            <person name="Gouzy J."/>
            <person name="Grassa C.J."/>
            <person name="Murat F."/>
            <person name="Staton S.E."/>
            <person name="Cottret L."/>
            <person name="Lelandais-Briere C."/>
            <person name="Owens G.L."/>
            <person name="Carrere S."/>
            <person name="Mayjonade B."/>
            <person name="Legrand L."/>
            <person name="Gill N."/>
            <person name="Kane N.C."/>
            <person name="Bowers J.E."/>
            <person name="Hubner S."/>
            <person name="Bellec A."/>
            <person name="Berard A."/>
            <person name="Berges H."/>
            <person name="Blanchet N."/>
            <person name="Boniface M.C."/>
            <person name="Brunel D."/>
            <person name="Catrice O."/>
            <person name="Chaidir N."/>
            <person name="Claudel C."/>
            <person name="Donnadieu C."/>
            <person name="Faraut T."/>
            <person name="Fievet G."/>
            <person name="Helmstetter N."/>
            <person name="King M."/>
            <person name="Knapp S.J."/>
            <person name="Lai Z."/>
            <person name="Le Paslier M.C."/>
            <person name="Lippi Y."/>
            <person name="Lorenzon L."/>
            <person name="Mandel J.R."/>
            <person name="Marage G."/>
            <person name="Marchand G."/>
            <person name="Marquand E."/>
            <person name="Bret-Mestries E."/>
            <person name="Morien E."/>
            <person name="Nambeesan S."/>
            <person name="Nguyen T."/>
            <person name="Pegot-Espagnet P."/>
            <person name="Pouilly N."/>
            <person name="Raftis F."/>
            <person name="Sallet E."/>
            <person name="Schiex T."/>
            <person name="Thomas J."/>
            <person name="Vandecasteele C."/>
            <person name="Vares D."/>
            <person name="Vear F."/>
            <person name="Vautrin S."/>
            <person name="Crespi M."/>
            <person name="Mangin B."/>
            <person name="Burke J.M."/>
            <person name="Salse J."/>
            <person name="Munos S."/>
            <person name="Vincourt P."/>
            <person name="Rieseberg L.H."/>
            <person name="Langlade N.B."/>
        </authorList>
    </citation>
    <scope>NUCLEOTIDE SEQUENCE</scope>
    <source>
        <tissue evidence="2">Leaves</tissue>
    </source>
</reference>
<feature type="compositionally biased region" description="Basic and acidic residues" evidence="1">
    <location>
        <begin position="94"/>
        <end position="110"/>
    </location>
</feature>
<accession>A0A9K3DPX1</accession>
<name>A0A9K3DPX1_HELAN</name>
<feature type="compositionally biased region" description="Basic and acidic residues" evidence="1">
    <location>
        <begin position="189"/>
        <end position="204"/>
    </location>
</feature>
<feature type="compositionally biased region" description="Low complexity" evidence="1">
    <location>
        <begin position="116"/>
        <end position="128"/>
    </location>
</feature>
<dbReference type="Gramene" id="mRNA:HanXRQr2_Chr16g0726641">
    <property type="protein sequence ID" value="mRNA:HanXRQr2_Chr16g0726641"/>
    <property type="gene ID" value="HanXRQr2_Chr16g0726641"/>
</dbReference>
<dbReference type="EMBL" id="MNCJ02000331">
    <property type="protein sequence ID" value="KAF5758207.1"/>
    <property type="molecule type" value="Genomic_DNA"/>
</dbReference>
<feature type="region of interest" description="Disordered" evidence="1">
    <location>
        <begin position="19"/>
        <end position="276"/>
    </location>
</feature>
<proteinExistence type="predicted"/>
<protein>
    <submittedName>
        <fullName evidence="2">Vacuolar protein sorting-associated protein Ist1</fullName>
    </submittedName>
</protein>
<dbReference type="AlphaFoldDB" id="A0A9K3DPX1"/>
<feature type="compositionally biased region" description="Polar residues" evidence="1">
    <location>
        <begin position="262"/>
        <end position="272"/>
    </location>
</feature>
<evidence type="ECO:0000313" key="3">
    <source>
        <dbReference type="Proteomes" id="UP000215914"/>
    </source>
</evidence>
<sequence>MEYGIEWDSKVFEQKLCKPPPFVQDFSQYGNGRNNESDKTHNQTSSKTKIQQTEKEKTEVAMGQTLTNGPPYNSRAETEENEEKPIGNGLPYKSRAEIEAEKERKHDHGRLSPYWSSNTSTCSESTTSPDDSASEDTPEETKFYVFGSTRKSTISDTSDDGFQSDIPEGRKLNGLRSMGPPYTKPNISKKTDNHKSEEETEKISKPVPRSVRVRRPLKPVSGSIRANNDVSNDERHDLDNGYRDEQEKKADKLSSPCRKASQLPTTTRTGSLPSEPVAAGLAVDERKGLARAVTYQPESGLGPRGHVHPKLPDYDEFVARLAALRASS</sequence>
<reference evidence="2" key="2">
    <citation type="submission" date="2020-06" db="EMBL/GenBank/DDBJ databases">
        <title>Helianthus annuus Genome sequencing and assembly Release 2.</title>
        <authorList>
            <person name="Gouzy J."/>
            <person name="Langlade N."/>
            <person name="Munos S."/>
        </authorList>
    </citation>
    <scope>NUCLEOTIDE SEQUENCE</scope>
    <source>
        <tissue evidence="2">Leaves</tissue>
    </source>
</reference>
<gene>
    <name evidence="2" type="ORF">HanXRQr2_Chr16g0726641</name>
</gene>
<keyword evidence="3" id="KW-1185">Reference proteome</keyword>
<comment type="caution">
    <text evidence="2">The sequence shown here is derived from an EMBL/GenBank/DDBJ whole genome shotgun (WGS) entry which is preliminary data.</text>
</comment>
<organism evidence="2 3">
    <name type="scientific">Helianthus annuus</name>
    <name type="common">Common sunflower</name>
    <dbReference type="NCBI Taxonomy" id="4232"/>
    <lineage>
        <taxon>Eukaryota</taxon>
        <taxon>Viridiplantae</taxon>
        <taxon>Streptophyta</taxon>
        <taxon>Embryophyta</taxon>
        <taxon>Tracheophyta</taxon>
        <taxon>Spermatophyta</taxon>
        <taxon>Magnoliopsida</taxon>
        <taxon>eudicotyledons</taxon>
        <taxon>Gunneridae</taxon>
        <taxon>Pentapetalae</taxon>
        <taxon>asterids</taxon>
        <taxon>campanulids</taxon>
        <taxon>Asterales</taxon>
        <taxon>Asteraceae</taxon>
        <taxon>Asteroideae</taxon>
        <taxon>Heliantheae alliance</taxon>
        <taxon>Heliantheae</taxon>
        <taxon>Helianthus</taxon>
    </lineage>
</organism>
<feature type="compositionally biased region" description="Basic and acidic residues" evidence="1">
    <location>
        <begin position="232"/>
        <end position="252"/>
    </location>
</feature>
<evidence type="ECO:0000313" key="2">
    <source>
        <dbReference type="EMBL" id="KAF5758207.1"/>
    </source>
</evidence>
<dbReference type="Proteomes" id="UP000215914">
    <property type="component" value="Unassembled WGS sequence"/>
</dbReference>
<dbReference type="OrthoDB" id="29853at2759"/>
<feature type="compositionally biased region" description="Polar residues" evidence="1">
    <location>
        <begin position="25"/>
        <end position="34"/>
    </location>
</feature>
<evidence type="ECO:0000256" key="1">
    <source>
        <dbReference type="SAM" id="MobiDB-lite"/>
    </source>
</evidence>